<dbReference type="InterPro" id="IPR054188">
    <property type="entry name" value="DUF6893"/>
</dbReference>
<proteinExistence type="predicted"/>
<sequence>MKGFLKYLLLPALVLGVMANMKDIKRYIRIRNM</sequence>
<dbReference type="Pfam" id="PF21833">
    <property type="entry name" value="DUF6893"/>
    <property type="match status" value="1"/>
</dbReference>
<evidence type="ECO:0000313" key="2">
    <source>
        <dbReference type="EMBL" id="SFU24217.1"/>
    </source>
</evidence>
<dbReference type="EMBL" id="CAJNAU010000020">
    <property type="protein sequence ID" value="CAE6749162.1"/>
    <property type="molecule type" value="Genomic_DNA"/>
</dbReference>
<keyword evidence="4" id="KW-1185">Reference proteome</keyword>
<evidence type="ECO:0000313" key="3">
    <source>
        <dbReference type="Proteomes" id="UP000198844"/>
    </source>
</evidence>
<dbReference type="EMBL" id="FPBH01000025">
    <property type="protein sequence ID" value="SFU24217.1"/>
    <property type="molecule type" value="Genomic_DNA"/>
</dbReference>
<reference evidence="1 4" key="2">
    <citation type="submission" date="2021-02" db="EMBL/GenBank/DDBJ databases">
        <authorList>
            <person name="Vanwijnsberghe S."/>
        </authorList>
    </citation>
    <scope>NUCLEOTIDE SEQUENCE [LARGE SCALE GENOMIC DNA]</scope>
    <source>
        <strain evidence="1 4">R-69658</strain>
    </source>
</reference>
<protein>
    <submittedName>
        <fullName evidence="2">Uncharacterized protein</fullName>
    </submittedName>
</protein>
<accession>A0A1I7EJV6</accession>
<dbReference type="RefSeq" id="WP_372341842.1">
    <property type="nucleotide sequence ID" value="NZ_CAJNAU010000020.1"/>
</dbReference>
<dbReference type="GeneID" id="97058896"/>
<gene>
    <name evidence="1" type="ORF">R69658_02633</name>
    <name evidence="2" type="ORF">SAMN05192563_1025109</name>
</gene>
<evidence type="ECO:0000313" key="4">
    <source>
        <dbReference type="Proteomes" id="UP000674425"/>
    </source>
</evidence>
<dbReference type="Proteomes" id="UP000674425">
    <property type="component" value="Unassembled WGS sequence"/>
</dbReference>
<name>A0A1I7EJV6_9BURK</name>
<reference evidence="2 3" key="1">
    <citation type="submission" date="2016-10" db="EMBL/GenBank/DDBJ databases">
        <authorList>
            <person name="de Groot N.N."/>
        </authorList>
    </citation>
    <scope>NUCLEOTIDE SEQUENCE [LARGE SCALE GENOMIC DNA]</scope>
    <source>
        <strain evidence="2 3">LMG 27731</strain>
    </source>
</reference>
<dbReference type="AlphaFoldDB" id="A0A1I7EJV6"/>
<organism evidence="2 3">
    <name type="scientific">Paraburkholderia aspalathi</name>
    <dbReference type="NCBI Taxonomy" id="1324617"/>
    <lineage>
        <taxon>Bacteria</taxon>
        <taxon>Pseudomonadati</taxon>
        <taxon>Pseudomonadota</taxon>
        <taxon>Betaproteobacteria</taxon>
        <taxon>Burkholderiales</taxon>
        <taxon>Burkholderiaceae</taxon>
        <taxon>Paraburkholderia</taxon>
    </lineage>
</organism>
<evidence type="ECO:0000313" key="1">
    <source>
        <dbReference type="EMBL" id="CAE6749162.1"/>
    </source>
</evidence>
<dbReference type="Proteomes" id="UP000198844">
    <property type="component" value="Unassembled WGS sequence"/>
</dbReference>